<dbReference type="InterPro" id="IPR003439">
    <property type="entry name" value="ABC_transporter-like_ATP-bd"/>
</dbReference>
<dbReference type="Gene3D" id="3.40.50.300">
    <property type="entry name" value="P-loop containing nucleotide triphosphate hydrolases"/>
    <property type="match status" value="2"/>
</dbReference>
<dbReference type="InterPro" id="IPR027417">
    <property type="entry name" value="P-loop_NTPase"/>
</dbReference>
<name>A0A2S0KNK4_9FIRM</name>
<dbReference type="KEGG" id="fsa:C5Q98_04905"/>
<dbReference type="InterPro" id="IPR003593">
    <property type="entry name" value="AAA+_ATPase"/>
</dbReference>
<dbReference type="CDD" id="cd03221">
    <property type="entry name" value="ABCF_EF-3"/>
    <property type="match status" value="1"/>
</dbReference>
<dbReference type="InterPro" id="IPR051309">
    <property type="entry name" value="ABCF_ATPase"/>
</dbReference>
<evidence type="ECO:0000313" key="5">
    <source>
        <dbReference type="Proteomes" id="UP000237947"/>
    </source>
</evidence>
<evidence type="ECO:0000313" key="4">
    <source>
        <dbReference type="EMBL" id="AVM42598.1"/>
    </source>
</evidence>
<reference evidence="5" key="1">
    <citation type="submission" date="2018-02" db="EMBL/GenBank/DDBJ databases">
        <authorList>
            <person name="Holder M.E."/>
            <person name="Ajami N.J."/>
            <person name="Petrosino J.F."/>
        </authorList>
    </citation>
    <scope>NUCLEOTIDE SEQUENCE [LARGE SCALE GENOMIC DNA]</scope>
    <source>
        <strain evidence="5">CCUG 47711</strain>
    </source>
</reference>
<dbReference type="PANTHER" id="PTHR42855">
    <property type="entry name" value="ABC TRANSPORTER ATP-BINDING SUBUNIT"/>
    <property type="match status" value="1"/>
</dbReference>
<evidence type="ECO:0000256" key="1">
    <source>
        <dbReference type="ARBA" id="ARBA00022741"/>
    </source>
</evidence>
<dbReference type="GO" id="GO:0005524">
    <property type="term" value="F:ATP binding"/>
    <property type="evidence" value="ECO:0007669"/>
    <property type="project" value="UniProtKB-KW"/>
</dbReference>
<keyword evidence="5" id="KW-1185">Reference proteome</keyword>
<dbReference type="PANTHER" id="PTHR42855:SF1">
    <property type="entry name" value="ABC TRANSPORTER DOMAIN-CONTAINING PROTEIN"/>
    <property type="match status" value="1"/>
</dbReference>
<dbReference type="EMBL" id="CP027226">
    <property type="protein sequence ID" value="AVM42598.1"/>
    <property type="molecule type" value="Genomic_DNA"/>
</dbReference>
<dbReference type="SUPFAM" id="SSF52540">
    <property type="entry name" value="P-loop containing nucleoside triphosphate hydrolases"/>
    <property type="match status" value="2"/>
</dbReference>
<evidence type="ECO:0000259" key="3">
    <source>
        <dbReference type="PROSITE" id="PS50893"/>
    </source>
</evidence>
<protein>
    <submittedName>
        <fullName evidence="4">ABC transporter ATP-binding protein</fullName>
    </submittedName>
</protein>
<evidence type="ECO:0000256" key="2">
    <source>
        <dbReference type="ARBA" id="ARBA00022840"/>
    </source>
</evidence>
<dbReference type="SMART" id="SM00382">
    <property type="entry name" value="AAA"/>
    <property type="match status" value="2"/>
</dbReference>
<organism evidence="4 5">
    <name type="scientific">Fastidiosipila sanguinis</name>
    <dbReference type="NCBI Taxonomy" id="236753"/>
    <lineage>
        <taxon>Bacteria</taxon>
        <taxon>Bacillati</taxon>
        <taxon>Bacillota</taxon>
        <taxon>Clostridia</taxon>
        <taxon>Eubacteriales</taxon>
        <taxon>Oscillospiraceae</taxon>
        <taxon>Fastidiosipila</taxon>
    </lineage>
</organism>
<dbReference type="AlphaFoldDB" id="A0A2S0KNK4"/>
<feature type="domain" description="ABC transporter" evidence="3">
    <location>
        <begin position="2"/>
        <end position="225"/>
    </location>
</feature>
<dbReference type="RefSeq" id="WP_106012552.1">
    <property type="nucleotide sequence ID" value="NZ_CP027226.1"/>
</dbReference>
<proteinExistence type="predicted"/>
<keyword evidence="2 4" id="KW-0067">ATP-binding</keyword>
<dbReference type="Proteomes" id="UP000237947">
    <property type="component" value="Chromosome"/>
</dbReference>
<sequence length="507" mass="58127">MLQIKNLTIILREDNRVLFEDFSLNIGEGDKLALIGEEGNGKSILLKTIARPEEVEEFCAIRGEVSSNNEIIGYLPQTLADEYYETSTLDYLHSTIDTTYFDYNLFYRLLSEISLDESLIASEVLLGTLSGGEKIKFLLLVEMLKQPTLLLLDEPSNDLDLESVQWLERFMQELDIPLIFVSHDNELLSNVANRIVHLELIYRRTQVKHTIVNSRYNDYVNNRDIFIENETKRANKEQEEFSKKQERFRRLHDSVQHALRGTKNDIEGKNLKDKMRSVKSMERNMSKEQSRLTKVPDYEEAIDIKFDDEIIVPNGKVILDISLPELRAGKKVLARNINLEIIGPEKLCIIGKNGAGKSTLLKTLIDKLRNLNLKVGYMPQNYEELIDYDSNAIDFLASNGTKSEHTEISTILGSLKFKREDMLREIGKLSGGQKAKVFFTKMIMDKAEVLVLDEPTRNLSPLSQPEIIEALSNYSGCIIAVSHDRRFINEVFSKVYELDADGLHRVR</sequence>
<keyword evidence="1" id="KW-0547">Nucleotide-binding</keyword>
<dbReference type="GO" id="GO:0016887">
    <property type="term" value="F:ATP hydrolysis activity"/>
    <property type="evidence" value="ECO:0007669"/>
    <property type="project" value="InterPro"/>
</dbReference>
<dbReference type="Pfam" id="PF00005">
    <property type="entry name" value="ABC_tran"/>
    <property type="match status" value="2"/>
</dbReference>
<dbReference type="OrthoDB" id="9801441at2"/>
<accession>A0A2S0KNK4</accession>
<gene>
    <name evidence="4" type="ORF">C5Q98_04905</name>
</gene>
<dbReference type="PROSITE" id="PS50893">
    <property type="entry name" value="ABC_TRANSPORTER_2"/>
    <property type="match status" value="1"/>
</dbReference>